<evidence type="ECO:0000259" key="6">
    <source>
        <dbReference type="SMART" id="SM00226"/>
    </source>
</evidence>
<dbReference type="SUPFAM" id="SSF52788">
    <property type="entry name" value="Phosphotyrosine protein phosphatases I"/>
    <property type="match status" value="1"/>
</dbReference>
<feature type="active site" description="Nucleophile" evidence="5">
    <location>
        <position position="26"/>
    </location>
</feature>
<name>A0A3S4RG95_9ACTO</name>
<dbReference type="Proteomes" id="UP000266895">
    <property type="component" value="Chromosome"/>
</dbReference>
<keyword evidence="8" id="KW-1185">Reference proteome</keyword>
<sequence length="208" mass="22515">MSAAATVPPLPPLRDPSTPYTVVMVCTGNICRSAMAQVVLMDRLDVAGEGSGVVVTSAGVSDEEHGHPMDPRARQVLRAHGYGESEDAVGRAVSAAIDGHVAHRVSDRELKTADLLLAMTRAHEAELLRRLRALRLDEGRVRMFRSFDPLVSDRSGAPQGQPRGRDLDVQDPWYGTISDFEDTLAVVERVCDVLAPALNEVEGPTARR</sequence>
<dbReference type="PANTHER" id="PTHR11717:SF7">
    <property type="entry name" value="LOW MOLECULAR WEIGHT PHOSPHOTYROSINE PROTEIN PHOSPHATASE"/>
    <property type="match status" value="1"/>
</dbReference>
<dbReference type="CDD" id="cd16343">
    <property type="entry name" value="LMWPTP"/>
    <property type="match status" value="1"/>
</dbReference>
<dbReference type="GO" id="GO:0004725">
    <property type="term" value="F:protein tyrosine phosphatase activity"/>
    <property type="evidence" value="ECO:0007669"/>
    <property type="project" value="UniProtKB-EC"/>
</dbReference>
<reference evidence="7 8" key="1">
    <citation type="submission" date="2018-12" db="EMBL/GenBank/DDBJ databases">
        <authorList>
            <consortium name="Pathogen Informatics"/>
        </authorList>
    </citation>
    <scope>NUCLEOTIDE SEQUENCE [LARGE SCALE GENOMIC DNA]</scope>
    <source>
        <strain evidence="7 8">NCTC11636</strain>
    </source>
</reference>
<dbReference type="SMART" id="SM00226">
    <property type="entry name" value="LMWPc"/>
    <property type="match status" value="1"/>
</dbReference>
<evidence type="ECO:0000313" key="8">
    <source>
        <dbReference type="Proteomes" id="UP000266895"/>
    </source>
</evidence>
<accession>A0A3S4RG95</accession>
<evidence type="ECO:0000256" key="3">
    <source>
        <dbReference type="ARBA" id="ARBA00022801"/>
    </source>
</evidence>
<dbReference type="RefSeq" id="WP_232009710.1">
    <property type="nucleotide sequence ID" value="NZ_LR134350.1"/>
</dbReference>
<dbReference type="InterPro" id="IPR036196">
    <property type="entry name" value="Ptyr_pPase_sf"/>
</dbReference>
<dbReference type="KEGG" id="ahw:NCTC11636_01837"/>
<dbReference type="PRINTS" id="PR00719">
    <property type="entry name" value="LMWPTPASE"/>
</dbReference>
<dbReference type="EMBL" id="LR134350">
    <property type="protein sequence ID" value="VEG29018.1"/>
    <property type="molecule type" value="Genomic_DNA"/>
</dbReference>
<dbReference type="InterPro" id="IPR050438">
    <property type="entry name" value="LMW_PTPase"/>
</dbReference>
<dbReference type="AlphaFoldDB" id="A0A3S4RG95"/>
<dbReference type="InterPro" id="IPR023485">
    <property type="entry name" value="Ptyr_pPase"/>
</dbReference>
<feature type="domain" description="Phosphotyrosine protein phosphatase I" evidence="6">
    <location>
        <begin position="20"/>
        <end position="197"/>
    </location>
</feature>
<gene>
    <name evidence="7" type="primary">ptpA_2</name>
    <name evidence="7" type="ORF">NCTC11636_01837</name>
</gene>
<organism evidence="7 8">
    <name type="scientific">Actinomyces howellii</name>
    <dbReference type="NCBI Taxonomy" id="52771"/>
    <lineage>
        <taxon>Bacteria</taxon>
        <taxon>Bacillati</taxon>
        <taxon>Actinomycetota</taxon>
        <taxon>Actinomycetes</taxon>
        <taxon>Actinomycetales</taxon>
        <taxon>Actinomycetaceae</taxon>
        <taxon>Actinomyces</taxon>
    </lineage>
</organism>
<keyword evidence="4" id="KW-0904">Protein phosphatase</keyword>
<evidence type="ECO:0000256" key="2">
    <source>
        <dbReference type="ARBA" id="ARBA00013064"/>
    </source>
</evidence>
<dbReference type="EC" id="3.1.3.48" evidence="2"/>
<keyword evidence="3 7" id="KW-0378">Hydrolase</keyword>
<dbReference type="InterPro" id="IPR017867">
    <property type="entry name" value="Tyr_phospatase_low_mol_wt"/>
</dbReference>
<comment type="similarity">
    <text evidence="1">Belongs to the low molecular weight phosphotyrosine protein phosphatase family.</text>
</comment>
<protein>
    <recommendedName>
        <fullName evidence="2">protein-tyrosine-phosphatase</fullName>
        <ecNumber evidence="2">3.1.3.48</ecNumber>
    </recommendedName>
</protein>
<dbReference type="Pfam" id="PF01451">
    <property type="entry name" value="LMWPc"/>
    <property type="match status" value="1"/>
</dbReference>
<evidence type="ECO:0000256" key="1">
    <source>
        <dbReference type="ARBA" id="ARBA00011063"/>
    </source>
</evidence>
<evidence type="ECO:0000256" key="5">
    <source>
        <dbReference type="PIRSR" id="PIRSR617867-1"/>
    </source>
</evidence>
<evidence type="ECO:0000256" key="4">
    <source>
        <dbReference type="ARBA" id="ARBA00022912"/>
    </source>
</evidence>
<feature type="active site" description="Proton donor" evidence="5">
    <location>
        <position position="171"/>
    </location>
</feature>
<dbReference type="Gene3D" id="3.40.50.2300">
    <property type="match status" value="1"/>
</dbReference>
<evidence type="ECO:0000313" key="7">
    <source>
        <dbReference type="EMBL" id="VEG29018.1"/>
    </source>
</evidence>
<feature type="active site" evidence="5">
    <location>
        <position position="32"/>
    </location>
</feature>
<proteinExistence type="inferred from homology"/>
<dbReference type="PANTHER" id="PTHR11717">
    <property type="entry name" value="LOW MOLECULAR WEIGHT PROTEIN TYROSINE PHOSPHATASE"/>
    <property type="match status" value="1"/>
</dbReference>